<dbReference type="KEGG" id="yli:2912203"/>
<keyword evidence="6 9" id="KW-0820">tRNA-binding</keyword>
<dbReference type="GO" id="GO:0005737">
    <property type="term" value="C:cytoplasm"/>
    <property type="evidence" value="ECO:0007669"/>
    <property type="project" value="UniProtKB-SubCell"/>
</dbReference>
<dbReference type="GO" id="GO:0031267">
    <property type="term" value="F:small GTPase binding"/>
    <property type="evidence" value="ECO:0007669"/>
    <property type="project" value="InterPro"/>
</dbReference>
<evidence type="ECO:0000256" key="5">
    <source>
        <dbReference type="ARBA" id="ARBA00022490"/>
    </source>
</evidence>
<proteinExistence type="inferred from homology"/>
<evidence type="ECO:0000259" key="11">
    <source>
        <dbReference type="Pfam" id="PF19282"/>
    </source>
</evidence>
<keyword evidence="7 9" id="KW-0694">RNA-binding</keyword>
<evidence type="ECO:0000256" key="8">
    <source>
        <dbReference type="ARBA" id="ARBA00023242"/>
    </source>
</evidence>
<dbReference type="Proteomes" id="UP000182444">
    <property type="component" value="Chromosome 1E"/>
</dbReference>
<dbReference type="InterPro" id="IPR013598">
    <property type="entry name" value="Exportin-1/Importin-b-like"/>
</dbReference>
<evidence type="ECO:0000259" key="10">
    <source>
        <dbReference type="Pfam" id="PF08389"/>
    </source>
</evidence>
<keyword evidence="4 9" id="KW-0813">Transport</keyword>
<dbReference type="InterPro" id="IPR016024">
    <property type="entry name" value="ARM-type_fold"/>
</dbReference>
<dbReference type="PANTHER" id="PTHR15952">
    <property type="entry name" value="EXPORTIN-T/LOS1"/>
    <property type="match status" value="1"/>
</dbReference>
<comment type="function">
    <text evidence="9">tRNA nucleus export receptor which facilitates tRNA translocation across the nuclear pore complex.</text>
</comment>
<evidence type="ECO:0000256" key="2">
    <source>
        <dbReference type="ARBA" id="ARBA00009466"/>
    </source>
</evidence>
<dbReference type="GO" id="GO:0005643">
    <property type="term" value="C:nuclear pore"/>
    <property type="evidence" value="ECO:0007669"/>
    <property type="project" value="TreeGrafter"/>
</dbReference>
<keyword evidence="8 9" id="KW-0539">Nucleus</keyword>
<dbReference type="Gene3D" id="1.25.10.10">
    <property type="entry name" value="Leucine-rich Repeat Variant"/>
    <property type="match status" value="1"/>
</dbReference>
<comment type="similarity">
    <text evidence="2 9">Belongs to the exportin family.</text>
</comment>
<name>A0A1D8NH44_YARLL</name>
<dbReference type="GO" id="GO:0071528">
    <property type="term" value="P:tRNA re-export from nucleus"/>
    <property type="evidence" value="ECO:0007669"/>
    <property type="project" value="UniProtKB-UniRule"/>
</dbReference>
<dbReference type="InterPro" id="IPR011989">
    <property type="entry name" value="ARM-like"/>
</dbReference>
<evidence type="ECO:0000256" key="4">
    <source>
        <dbReference type="ARBA" id="ARBA00022448"/>
    </source>
</evidence>
<accession>A0A1D8NH44</accession>
<dbReference type="Pfam" id="PF19282">
    <property type="entry name" value="Exportin-T"/>
    <property type="match status" value="2"/>
</dbReference>
<dbReference type="PANTHER" id="PTHR15952:SF11">
    <property type="entry name" value="EXPORTIN-T"/>
    <property type="match status" value="1"/>
</dbReference>
<keyword evidence="5 9" id="KW-0963">Cytoplasm</keyword>
<dbReference type="EMBL" id="CP017557">
    <property type="protein sequence ID" value="AOW04951.1"/>
    <property type="molecule type" value="Genomic_DNA"/>
</dbReference>
<organism evidence="12 14">
    <name type="scientific">Yarrowia lipolytica</name>
    <name type="common">Candida lipolytica</name>
    <dbReference type="NCBI Taxonomy" id="4952"/>
    <lineage>
        <taxon>Eukaryota</taxon>
        <taxon>Fungi</taxon>
        <taxon>Dikarya</taxon>
        <taxon>Ascomycota</taxon>
        <taxon>Saccharomycotina</taxon>
        <taxon>Dipodascomycetes</taxon>
        <taxon>Dipodascales</taxon>
        <taxon>Dipodascales incertae sedis</taxon>
        <taxon>Yarrowia</taxon>
    </lineage>
</organism>
<evidence type="ECO:0000313" key="14">
    <source>
        <dbReference type="Proteomes" id="UP000182444"/>
    </source>
</evidence>
<dbReference type="FunFam" id="1.25.10.10:FF:001726">
    <property type="entry name" value="Exportin-T"/>
    <property type="match status" value="1"/>
</dbReference>
<gene>
    <name evidence="13" type="ORF">B0I71DRAFT_133257</name>
    <name evidence="12" type="ORF">YALI1_E05576g</name>
</gene>
<dbReference type="VEuPathDB" id="FungiDB:YALI0_E04576g"/>
<evidence type="ECO:0000256" key="7">
    <source>
        <dbReference type="ARBA" id="ARBA00022884"/>
    </source>
</evidence>
<dbReference type="eggNOG" id="KOG2021">
    <property type="taxonomic scope" value="Eukaryota"/>
</dbReference>
<comment type="subcellular location">
    <subcellularLocation>
        <location evidence="1 9">Cytoplasm</location>
    </subcellularLocation>
    <subcellularLocation>
        <location evidence="9">Nucleus</location>
    </subcellularLocation>
    <text evidence="9">Shuttles between the nucleus and the cytoplasm.</text>
</comment>
<evidence type="ECO:0000313" key="13">
    <source>
        <dbReference type="EMBL" id="RDW25102.1"/>
    </source>
</evidence>
<evidence type="ECO:0000313" key="15">
    <source>
        <dbReference type="Proteomes" id="UP000256601"/>
    </source>
</evidence>
<protein>
    <recommendedName>
        <fullName evidence="3 9">Exportin-T</fullName>
    </recommendedName>
    <alternativeName>
        <fullName evidence="9">Exportin(tRNA)</fullName>
    </alternativeName>
    <alternativeName>
        <fullName evidence="9">tRNA exportin</fullName>
    </alternativeName>
</protein>
<reference evidence="12 14" key="1">
    <citation type="journal article" date="2016" name="PLoS ONE">
        <title>Sequence Assembly of Yarrowia lipolytica Strain W29/CLIB89 Shows Transposable Element Diversity.</title>
        <authorList>
            <person name="Magnan C."/>
            <person name="Yu J."/>
            <person name="Chang I."/>
            <person name="Jahn E."/>
            <person name="Kanomata Y."/>
            <person name="Wu J."/>
            <person name="Zeller M."/>
            <person name="Oakes M."/>
            <person name="Baldi P."/>
            <person name="Sandmeyer S."/>
        </authorList>
    </citation>
    <scope>NUCLEOTIDE SEQUENCE [LARGE SCALE GENOMIC DNA]</scope>
    <source>
        <strain evidence="12">CLIB89</strain>
        <strain evidence="14">CLIB89(W29)</strain>
    </source>
</reference>
<feature type="domain" description="Exportin-1/Importin-beta-like" evidence="10">
    <location>
        <begin position="153"/>
        <end position="312"/>
    </location>
</feature>
<evidence type="ECO:0000313" key="12">
    <source>
        <dbReference type="EMBL" id="AOW04951.1"/>
    </source>
</evidence>
<dbReference type="InterPro" id="IPR045546">
    <property type="entry name" value="Exportin-T_C"/>
</dbReference>
<dbReference type="EMBL" id="KZ859013">
    <property type="protein sequence ID" value="RDW25102.1"/>
    <property type="molecule type" value="Genomic_DNA"/>
</dbReference>
<evidence type="ECO:0000256" key="1">
    <source>
        <dbReference type="ARBA" id="ARBA00004496"/>
    </source>
</evidence>
<dbReference type="Pfam" id="PF08389">
    <property type="entry name" value="Xpo1"/>
    <property type="match status" value="1"/>
</dbReference>
<feature type="domain" description="Exportin-T C-terminal" evidence="11">
    <location>
        <begin position="376"/>
        <end position="424"/>
    </location>
</feature>
<dbReference type="GO" id="GO:0016363">
    <property type="term" value="C:nuclear matrix"/>
    <property type="evidence" value="ECO:0007669"/>
    <property type="project" value="TreeGrafter"/>
</dbReference>
<dbReference type="VEuPathDB" id="FungiDB:YALI1_E05576g"/>
<dbReference type="GO" id="GO:0000049">
    <property type="term" value="F:tRNA binding"/>
    <property type="evidence" value="ECO:0007669"/>
    <property type="project" value="UniProtKB-UniRule"/>
</dbReference>
<feature type="domain" description="Exportin-T C-terminal" evidence="11">
    <location>
        <begin position="450"/>
        <end position="1062"/>
    </location>
</feature>
<dbReference type="Proteomes" id="UP000256601">
    <property type="component" value="Unassembled WGS sequence"/>
</dbReference>
<dbReference type="SUPFAM" id="SSF48371">
    <property type="entry name" value="ARM repeat"/>
    <property type="match status" value="1"/>
</dbReference>
<evidence type="ECO:0000256" key="6">
    <source>
        <dbReference type="ARBA" id="ARBA00022555"/>
    </source>
</evidence>
<evidence type="ECO:0000256" key="3">
    <source>
        <dbReference type="ARBA" id="ARBA00018928"/>
    </source>
</evidence>
<evidence type="ECO:0000256" key="9">
    <source>
        <dbReference type="RuleBase" id="RU366037"/>
    </source>
</evidence>
<dbReference type="AlphaFoldDB" id="A0A1D8NH44"/>
<sequence>MVAPPTARDSPQCVIFRVTFQTNLALQLRRGFHKIHNINQMEDQIEQAVDIAIQGVGDPAVRQQALDFCNQVKASDEGWQMCLAMFAGDRKRSDAARYFSLQVIDEALGRLNREQLVYVRDHLFAYVRMGSGLSQGQANVNVGQAVSFADDPVHMKNKLGETLAYLFIMTYTEIWDTFFYDFERLLESPENQFGNPRAADLYLRVLNDIHREIGDTLIIRDPAVQSRNNDLKDLIRNRDMARLADSWKKILMYYKDQQLEPLATEIVNNALRVIGGWVSWAELTLIAEPEALEAIFNLLSSPKSRIHACDCLSEIVAKKMYPNAKFQLIQSLNLTSIIHTLSQSADIEFDERVAKLANSIGSELIHIVETESQEFSANCEALLLDMFPLLLRYLGNEYDDTSSQVLPSVGSYLQLVRRDSKREKAKINPNRLTKNTADQYENFPADRTFISDQRHAVVRSILEAVMKKCRYLDDQEWEEDEDGEFCELRQRLKNLQDMCASIDNQLFLDDVCPVISQALSLPPTADWRDIELGMFELQTLSEAMRSGALSTVKTGQNESPATQAFNNLFFQMVASDAVAQCPQPAVHLLFMEIVVKHSSLFSQHNTNLLNRVLEFFVSPLGIQNSESTKVQMRSWILFHKFCKSVKPQIGQVAQLLVDSIRPLLVIQTEDDTDSDDESAGSAFNAQLNLFELSGILVSILDEASATNGVEQTLQPIFTAVEKAIGVSPPNAESITLVHHNLVAIGTFAHGLDGSSNKLPDGILQLFKNSAEVVNVALDRIPDTKVREAARTVFTRLVPILGSSILSEISTLIQILLQRCSHAELADFLGFLGHLLHSFRNDEGVYNMLKSLLSPLCQRVFASLEELSASADAGNTDDKVLKVEIQRAYLMFIMQILRDRMGGAIVEDKQLADSIIKSVIHYASDPTDIYTCRSAASCLTKMIQLWGNGELEAASAEESVFDQGQKIDGFEQIVLEFSGLCWQVPASSGFNLQDAQSKILVTELGNIQKHIYLKKGDQFLSYLVEQYFPQIGVPDNAAKDYVEKLKTLENKDFKKYFSAFVNELVK</sequence>
<dbReference type="InterPro" id="IPR040017">
    <property type="entry name" value="XPOT"/>
</dbReference>
<reference evidence="13 15" key="2">
    <citation type="submission" date="2018-07" db="EMBL/GenBank/DDBJ databases">
        <title>Draft Genome Assemblies for Five Robust Yarrowia lipolytica Strains Exhibiting High Lipid Production and Pentose Sugar Utilization and Sugar Alcohol Secretion from Undetoxified Lignocellulosic Biomass Hydrolysates.</title>
        <authorList>
            <consortium name="DOE Joint Genome Institute"/>
            <person name="Walker C."/>
            <person name="Ryu S."/>
            <person name="Na H."/>
            <person name="Zane M."/>
            <person name="LaButti K."/>
            <person name="Lipzen A."/>
            <person name="Haridas S."/>
            <person name="Barry K."/>
            <person name="Grigoriev I.V."/>
            <person name="Quarterman J."/>
            <person name="Slininger P."/>
            <person name="Dien B."/>
            <person name="Trinh C.T."/>
        </authorList>
    </citation>
    <scope>NUCLEOTIDE SEQUENCE [LARGE SCALE GENOMIC DNA]</scope>
    <source>
        <strain evidence="13 15">YB392</strain>
    </source>
</reference>